<name>A0A7C5UUS8_UNCC3</name>
<comment type="caution">
    <text evidence="1">The sequence shown here is derived from an EMBL/GenBank/DDBJ whole genome shotgun (WGS) entry which is preliminary data.</text>
</comment>
<sequence>MSVITDLYKQLFGRKGIADGNVIDMAEHGRAGGVSTGQPFKFTRKVDEKTLIDEVDSTTTYIGKAKTGSSTSDAVWQIKKIVTTGTVTEILFADGDENYNNIWNDRTSLTYS</sequence>
<reference evidence="1" key="1">
    <citation type="journal article" date="2020" name="mSystems">
        <title>Genome- and Community-Level Interaction Insights into Carbon Utilization and Element Cycling Functions of Hydrothermarchaeota in Hydrothermal Sediment.</title>
        <authorList>
            <person name="Zhou Z."/>
            <person name="Liu Y."/>
            <person name="Xu W."/>
            <person name="Pan J."/>
            <person name="Luo Z.H."/>
            <person name="Li M."/>
        </authorList>
    </citation>
    <scope>NUCLEOTIDE SEQUENCE [LARGE SCALE GENOMIC DNA]</scope>
    <source>
        <strain evidence="1">SpSt-1042</strain>
    </source>
</reference>
<dbReference type="EMBL" id="DRVY01000049">
    <property type="protein sequence ID" value="HHR92190.1"/>
    <property type="molecule type" value="Genomic_DNA"/>
</dbReference>
<proteinExistence type="predicted"/>
<gene>
    <name evidence="1" type="ORF">ENL96_01625</name>
</gene>
<protein>
    <submittedName>
        <fullName evidence="1">Uncharacterized protein</fullName>
    </submittedName>
</protein>
<evidence type="ECO:0000313" key="1">
    <source>
        <dbReference type="EMBL" id="HHR92190.1"/>
    </source>
</evidence>
<organism evidence="1">
    <name type="scientific">candidate division CPR3 bacterium</name>
    <dbReference type="NCBI Taxonomy" id="2268181"/>
    <lineage>
        <taxon>Bacteria</taxon>
        <taxon>Bacteria division CPR3</taxon>
    </lineage>
</organism>
<accession>A0A7C5UUS8</accession>
<dbReference type="AlphaFoldDB" id="A0A7C5UUS8"/>